<dbReference type="Gene3D" id="2.60.40.10">
    <property type="entry name" value="Immunoglobulins"/>
    <property type="match status" value="7"/>
</dbReference>
<dbReference type="PANTHER" id="PTHR10075:SF14">
    <property type="entry name" value="CELL ADHESION MOLECULE DSCAM2-RELATED"/>
    <property type="match status" value="1"/>
</dbReference>
<dbReference type="GO" id="GO:0007411">
    <property type="term" value="P:axon guidance"/>
    <property type="evidence" value="ECO:0007669"/>
    <property type="project" value="TreeGrafter"/>
</dbReference>
<sequence>MNQVLLLPSVQNIATSIICIQVCLMSISVFSGCSAGDIPEIQKFTFQDNIIQGKLVSAMCLALSEAKPLQFQWIKDGKILKSDSQNVRIEDSDEYSILILNEVTLENEGNYTCSATNIYGSSKHSAYLTVRAPPLWIKTPEDMTKAIGETVIFTCSASGSPKPSISWGKYLGDENQWIVINSNEDYIIEDKESSLKIKSLSYEDSGLYKCIASNAVKPNISANFTLTIRVKIEPFNFSRRFSIGEKAQATCFVVSESDDIQFQWFKDRLPLKESDNVRLKSSNEFSIIIIDPVELSSEGNYTCKVTDAAPSWLDETKDLTVAMGSTVTIHCRAYGSPKPQIKLKKVSGHFETKSNNGTFVLESVTSDHSGMYICEASNNKISQSLNKHVKHQICSPICKRSFYFAVDIKRTHEHFRFAKDSAFSLPKNVKINSRVTVVCSVESTLETVNFRWLKDREEITNPEVRIKNDADFSVLVIEPVQINSTGNYSCLIRSSAGEDSFSAFLQVEGPPKWIQEPSDKSVHVGEKIALKCEASGFPKPKITWFKIKDLPTGDVTAILDSNIWNDSLLIFPEADVEHSGLYLCEADNKIPPKLKATIRIKVIVMKLRKTNCQDSIFILAYLLSSLPNTLQELPKIQPFLFKQGARTGDKTSATCLAESKSLVKYLWKKDAPPVWLTEPENITLVPGIRHTFRCSASGSPKPIITWKKISDESGKEVPAVTVGKGESLTFELISPTDGGIYECEAHNGVEPTLKKFVMLGIRGTRSLHSLK</sequence>
<dbReference type="PROSITE" id="PS50835">
    <property type="entry name" value="IG_LIKE"/>
    <property type="match status" value="7"/>
</dbReference>
<keyword evidence="2" id="KW-0393">Immunoglobulin domain</keyword>
<feature type="domain" description="Ig-like" evidence="3">
    <location>
        <begin position="432"/>
        <end position="502"/>
    </location>
</feature>
<dbReference type="InterPro" id="IPR003599">
    <property type="entry name" value="Ig_sub"/>
</dbReference>
<dbReference type="GO" id="GO:0005886">
    <property type="term" value="C:plasma membrane"/>
    <property type="evidence" value="ECO:0007669"/>
    <property type="project" value="TreeGrafter"/>
</dbReference>
<dbReference type="GO" id="GO:0007156">
    <property type="term" value="P:homophilic cell adhesion via plasma membrane adhesion molecules"/>
    <property type="evidence" value="ECO:0007669"/>
    <property type="project" value="TreeGrafter"/>
</dbReference>
<dbReference type="Pfam" id="PF07679">
    <property type="entry name" value="I-set"/>
    <property type="match status" value="4"/>
</dbReference>
<dbReference type="SMART" id="SM00408">
    <property type="entry name" value="IGc2"/>
    <property type="match status" value="7"/>
</dbReference>
<protein>
    <submittedName>
        <fullName evidence="4">Hemicentin-1</fullName>
    </submittedName>
</protein>
<keyword evidence="1" id="KW-1015">Disulfide bond</keyword>
<dbReference type="GO" id="GO:0070593">
    <property type="term" value="P:dendrite self-avoidance"/>
    <property type="evidence" value="ECO:0007669"/>
    <property type="project" value="TreeGrafter"/>
</dbReference>
<dbReference type="InterPro" id="IPR007110">
    <property type="entry name" value="Ig-like_dom"/>
</dbReference>
<dbReference type="PANTHER" id="PTHR10075">
    <property type="entry name" value="BASIGIN RELATED"/>
    <property type="match status" value="1"/>
</dbReference>
<reference evidence="4" key="1">
    <citation type="submission" date="2020-07" db="EMBL/GenBank/DDBJ databases">
        <title>Multicomponent nature underlies the extraordinary mechanical properties of spider dragline silk.</title>
        <authorList>
            <person name="Kono N."/>
            <person name="Nakamura H."/>
            <person name="Mori M."/>
            <person name="Yoshida Y."/>
            <person name="Ohtoshi R."/>
            <person name="Malay A.D."/>
            <person name="Moran D.A.P."/>
            <person name="Tomita M."/>
            <person name="Numata K."/>
            <person name="Arakawa K."/>
        </authorList>
    </citation>
    <scope>NUCLEOTIDE SEQUENCE</scope>
</reference>
<dbReference type="InterPro" id="IPR013783">
    <property type="entry name" value="Ig-like_fold"/>
</dbReference>
<gene>
    <name evidence="4" type="primary">HMCN1</name>
    <name evidence="4" type="ORF">TNCT_443561</name>
</gene>
<dbReference type="OrthoDB" id="6019866at2759"/>
<feature type="domain" description="Ig-like" evidence="3">
    <location>
        <begin position="234"/>
        <end position="320"/>
    </location>
</feature>
<dbReference type="FunFam" id="2.60.40.10:FF:000032">
    <property type="entry name" value="palladin isoform X1"/>
    <property type="match status" value="1"/>
</dbReference>
<dbReference type="InterPro" id="IPR013098">
    <property type="entry name" value="Ig_I-set"/>
</dbReference>
<evidence type="ECO:0000313" key="5">
    <source>
        <dbReference type="Proteomes" id="UP000887116"/>
    </source>
</evidence>
<accession>A0A8X6G6E9</accession>
<keyword evidence="5" id="KW-1185">Reference proteome</keyword>
<dbReference type="SMART" id="SM00409">
    <property type="entry name" value="IG"/>
    <property type="match status" value="7"/>
</dbReference>
<feature type="domain" description="Ig-like" evidence="3">
    <location>
        <begin position="324"/>
        <end position="390"/>
    </location>
</feature>
<feature type="domain" description="Ig-like" evidence="3">
    <location>
        <begin position="672"/>
        <end position="754"/>
    </location>
</feature>
<dbReference type="GO" id="GO:0098632">
    <property type="term" value="F:cell-cell adhesion mediator activity"/>
    <property type="evidence" value="ECO:0007669"/>
    <property type="project" value="TreeGrafter"/>
</dbReference>
<dbReference type="FunFam" id="2.60.40.10:FF:000333">
    <property type="entry name" value="Down syndrome cell adhesion molecule"/>
    <property type="match status" value="1"/>
</dbReference>
<dbReference type="AlphaFoldDB" id="A0A8X6G6E9"/>
<dbReference type="Proteomes" id="UP000887116">
    <property type="component" value="Unassembled WGS sequence"/>
</dbReference>
<evidence type="ECO:0000256" key="1">
    <source>
        <dbReference type="ARBA" id="ARBA00023157"/>
    </source>
</evidence>
<feature type="domain" description="Ig-like" evidence="3">
    <location>
        <begin position="134"/>
        <end position="227"/>
    </location>
</feature>
<name>A0A8X6G6E9_TRICU</name>
<dbReference type="InterPro" id="IPR036179">
    <property type="entry name" value="Ig-like_dom_sf"/>
</dbReference>
<dbReference type="GO" id="GO:0030424">
    <property type="term" value="C:axon"/>
    <property type="evidence" value="ECO:0007669"/>
    <property type="project" value="TreeGrafter"/>
</dbReference>
<evidence type="ECO:0000256" key="2">
    <source>
        <dbReference type="ARBA" id="ARBA00023319"/>
    </source>
</evidence>
<feature type="domain" description="Ig-like" evidence="3">
    <location>
        <begin position="39"/>
        <end position="129"/>
    </location>
</feature>
<evidence type="ECO:0000313" key="4">
    <source>
        <dbReference type="EMBL" id="GFQ96762.1"/>
    </source>
</evidence>
<proteinExistence type="predicted"/>
<feature type="domain" description="Ig-like" evidence="3">
    <location>
        <begin position="511"/>
        <end position="595"/>
    </location>
</feature>
<dbReference type="Pfam" id="PF13927">
    <property type="entry name" value="Ig_3"/>
    <property type="match status" value="3"/>
</dbReference>
<organism evidence="4 5">
    <name type="scientific">Trichonephila clavata</name>
    <name type="common">Joro spider</name>
    <name type="synonym">Nephila clavata</name>
    <dbReference type="NCBI Taxonomy" id="2740835"/>
    <lineage>
        <taxon>Eukaryota</taxon>
        <taxon>Metazoa</taxon>
        <taxon>Ecdysozoa</taxon>
        <taxon>Arthropoda</taxon>
        <taxon>Chelicerata</taxon>
        <taxon>Arachnida</taxon>
        <taxon>Araneae</taxon>
        <taxon>Araneomorphae</taxon>
        <taxon>Entelegynae</taxon>
        <taxon>Araneoidea</taxon>
        <taxon>Nephilidae</taxon>
        <taxon>Trichonephila</taxon>
    </lineage>
</organism>
<evidence type="ECO:0000259" key="3">
    <source>
        <dbReference type="PROSITE" id="PS50835"/>
    </source>
</evidence>
<dbReference type="InterPro" id="IPR003598">
    <property type="entry name" value="Ig_sub2"/>
</dbReference>
<dbReference type="EMBL" id="BMAO01024657">
    <property type="protein sequence ID" value="GFQ96762.1"/>
    <property type="molecule type" value="Genomic_DNA"/>
</dbReference>
<comment type="caution">
    <text evidence="4">The sequence shown here is derived from an EMBL/GenBank/DDBJ whole genome shotgun (WGS) entry which is preliminary data.</text>
</comment>
<dbReference type="SUPFAM" id="SSF48726">
    <property type="entry name" value="Immunoglobulin"/>
    <property type="match status" value="7"/>
</dbReference>